<reference evidence="1" key="2">
    <citation type="submission" date="2020-07" db="EMBL/GenBank/DDBJ databases">
        <authorList>
            <person name="Lood C."/>
            <person name="Girard L."/>
        </authorList>
    </citation>
    <scope>NUCLEOTIDE SEQUENCE</scope>
    <source>
        <strain evidence="1">SWRI10</strain>
    </source>
</reference>
<protein>
    <submittedName>
        <fullName evidence="1">SEC-C domain-containing protein</fullName>
    </submittedName>
</protein>
<dbReference type="EMBL" id="JABWRE010000022">
    <property type="protein sequence ID" value="MBC3443317.1"/>
    <property type="molecule type" value="Genomic_DNA"/>
</dbReference>
<proteinExistence type="predicted"/>
<reference evidence="1" key="1">
    <citation type="journal article" date="2020" name="Microorganisms">
        <title>Reliable Identification of Environmental Pseudomonas Isolates Using the rpoD Gene.</title>
        <authorList>
            <consortium name="The Broad Institute Genome Sequencing Platform"/>
            <person name="Girard L."/>
            <person name="Lood C."/>
            <person name="Rokni-Zadeh H."/>
            <person name="van Noort V."/>
            <person name="Lavigne R."/>
            <person name="De Mot R."/>
        </authorList>
    </citation>
    <scope>NUCLEOTIDE SEQUENCE</scope>
    <source>
        <strain evidence="1">SWRI10</strain>
    </source>
</reference>
<name>A0A923JWI8_9PSED</name>
<gene>
    <name evidence="1" type="ORF">HU737_21715</name>
</gene>
<accession>A0A923JWI8</accession>
<dbReference type="Pfam" id="PF02810">
    <property type="entry name" value="SEC-C"/>
    <property type="match status" value="1"/>
</dbReference>
<dbReference type="AlphaFoldDB" id="A0A923JWI8"/>
<evidence type="ECO:0000313" key="1">
    <source>
        <dbReference type="EMBL" id="MBC3443317.1"/>
    </source>
</evidence>
<comment type="caution">
    <text evidence="1">The sequence shown here is derived from an EMBL/GenBank/DDBJ whole genome shotgun (WGS) entry which is preliminary data.</text>
</comment>
<organism evidence="1">
    <name type="scientific">Pseudomonas urmiensis</name>
    <dbReference type="NCBI Taxonomy" id="2745493"/>
    <lineage>
        <taxon>Bacteria</taxon>
        <taxon>Pseudomonadati</taxon>
        <taxon>Pseudomonadota</taxon>
        <taxon>Gammaproteobacteria</taxon>
        <taxon>Pseudomonadales</taxon>
        <taxon>Pseudomonadaceae</taxon>
        <taxon>Pseudomonas</taxon>
    </lineage>
</organism>
<sequence>MPYTSGRYADIIMKKIGRNTSCPCESGLKYKYCCIGKEERPRIIKMKNLHGDCGLEKEVDLSSDYMNILARSRIPLLNFFKDNDLYFFGTTLTVGDSIEFNELLQRGALTKNHLVERYIQRLKYEDVVFYIDDAATMHSAFESRERILKDAVEAHFNGKYTLSVPVLFAQVEGILREYGGMKLADKFRPNVSTQIWNSRLLFNMSDDAQYFNAFISKLFEGQQSQSSFNRNPILHGMSVNYDSQEWSAVLILIILEVRNFVWFERNTKSLIPGAI</sequence>
<dbReference type="SUPFAM" id="SSF103642">
    <property type="entry name" value="Sec-C motif"/>
    <property type="match status" value="1"/>
</dbReference>
<dbReference type="InterPro" id="IPR004027">
    <property type="entry name" value="SEC_C_motif"/>
</dbReference>
<dbReference type="Gene3D" id="3.10.450.50">
    <property type="match status" value="1"/>
</dbReference>